<comment type="similarity">
    <text evidence="2 7">Belongs to the FYV7 family.</text>
</comment>
<feature type="region of interest" description="Disordered" evidence="8">
    <location>
        <begin position="41"/>
        <end position="151"/>
    </location>
</feature>
<reference evidence="9 10" key="1">
    <citation type="journal article" date="2011" name="Proc. Natl. Acad. Sci. U.S.A.">
        <title>Evolutionary erosion of yeast sex chromosomes by mating-type switching accidents.</title>
        <authorList>
            <person name="Gordon J.L."/>
            <person name="Armisen D."/>
            <person name="Proux-Wera E."/>
            <person name="Oheigeartaigh S.S."/>
            <person name="Byrne K.P."/>
            <person name="Wolfe K.H."/>
        </authorList>
    </citation>
    <scope>NUCLEOTIDE SEQUENCE [LARGE SCALE GENOMIC DNA]</scope>
    <source>
        <strain evidence="10">ATCC 10662 / CBS 1146 / NBRC 0425 / NCYC 2629 / NRRL Y-866</strain>
    </source>
</reference>
<organism evidence="9 10">
    <name type="scientific">Torulaspora delbrueckii</name>
    <name type="common">Yeast</name>
    <name type="synonym">Candida colliculosa</name>
    <dbReference type="NCBI Taxonomy" id="4950"/>
    <lineage>
        <taxon>Eukaryota</taxon>
        <taxon>Fungi</taxon>
        <taxon>Dikarya</taxon>
        <taxon>Ascomycota</taxon>
        <taxon>Saccharomycotina</taxon>
        <taxon>Saccharomycetes</taxon>
        <taxon>Saccharomycetales</taxon>
        <taxon>Saccharomycetaceae</taxon>
        <taxon>Torulaspora</taxon>
    </lineage>
</organism>
<dbReference type="Proteomes" id="UP000005627">
    <property type="component" value="Chromosome 3"/>
</dbReference>
<dbReference type="GO" id="GO:0000462">
    <property type="term" value="P:maturation of SSU-rRNA from tricistronic rRNA transcript (SSU-rRNA, 5.8S rRNA, LSU-rRNA)"/>
    <property type="evidence" value="ECO:0007669"/>
    <property type="project" value="EnsemblFungi"/>
</dbReference>
<accession>G8ZQY9</accession>
<name>G8ZQY9_TORDE</name>
<evidence type="ECO:0000256" key="5">
    <source>
        <dbReference type="ARBA" id="ARBA00023054"/>
    </source>
</evidence>
<comment type="function">
    <text evidence="7">Involved in the processing of the 20S pre-rRNA.</text>
</comment>
<comment type="subcellular location">
    <subcellularLocation>
        <location evidence="1 7">Nucleus</location>
        <location evidence="1 7">Nucleolus</location>
    </subcellularLocation>
</comment>
<keyword evidence="4 7" id="KW-0698">rRNA processing</keyword>
<dbReference type="HOGENOM" id="CLU_105541_0_0_1"/>
<keyword evidence="10" id="KW-1185">Reference proteome</keyword>
<dbReference type="KEGG" id="tdl:TDEL_0C00420"/>
<feature type="compositionally biased region" description="Basic and acidic residues" evidence="8">
    <location>
        <begin position="134"/>
        <end position="151"/>
    </location>
</feature>
<protein>
    <recommendedName>
        <fullName evidence="3 7">rRNA-processing protein FYV7</fullName>
    </recommendedName>
</protein>
<sequence length="151" mass="18247">MATAKQQHNRKKFTKEYKVKEIQKNLTQKARLKKEYLKALKEEGYSVPEKNHNGKSKDEIRKLKVGLREKGQKKLDEKKEIKKERKKEQREDAEARRRKELEDIKQVKIKMDERERRKKRLSKKTRTGQPRMGPKIDDLLSKIKEDDTYTR</sequence>
<evidence type="ECO:0000313" key="9">
    <source>
        <dbReference type="EMBL" id="CCE90931.1"/>
    </source>
</evidence>
<gene>
    <name evidence="9" type="primary">TDEL0C00420</name>
    <name evidence="9" type="ORF">TDEL_0C00420</name>
</gene>
<evidence type="ECO:0000256" key="1">
    <source>
        <dbReference type="ARBA" id="ARBA00004604"/>
    </source>
</evidence>
<evidence type="ECO:0000256" key="7">
    <source>
        <dbReference type="PIRNR" id="PIRNR037708"/>
    </source>
</evidence>
<dbReference type="InParanoid" id="G8ZQY9"/>
<feature type="compositionally biased region" description="Basic and acidic residues" evidence="8">
    <location>
        <begin position="41"/>
        <end position="115"/>
    </location>
</feature>
<evidence type="ECO:0000256" key="2">
    <source>
        <dbReference type="ARBA" id="ARBA00006800"/>
    </source>
</evidence>
<dbReference type="RefSeq" id="XP_003680142.1">
    <property type="nucleotide sequence ID" value="XM_003680094.1"/>
</dbReference>
<dbReference type="InterPro" id="IPR013730">
    <property type="entry name" value="Fyv7/TAP26"/>
</dbReference>
<dbReference type="GeneID" id="11500253"/>
<evidence type="ECO:0000256" key="3">
    <source>
        <dbReference type="ARBA" id="ARBA00018780"/>
    </source>
</evidence>
<keyword evidence="6 7" id="KW-0539">Nucleus</keyword>
<evidence type="ECO:0000256" key="6">
    <source>
        <dbReference type="ARBA" id="ARBA00023242"/>
    </source>
</evidence>
<keyword evidence="5" id="KW-0175">Coiled coil</keyword>
<dbReference type="FunCoup" id="G8ZQY9">
    <property type="interactions" value="120"/>
</dbReference>
<evidence type="ECO:0000256" key="4">
    <source>
        <dbReference type="ARBA" id="ARBA00022552"/>
    </source>
</evidence>
<dbReference type="Pfam" id="PF08524">
    <property type="entry name" value="rRNA_processing"/>
    <property type="match status" value="1"/>
</dbReference>
<dbReference type="InterPro" id="IPR017265">
    <property type="entry name" value="Fyv7_fungi"/>
</dbReference>
<dbReference type="GO" id="GO:0032040">
    <property type="term" value="C:small-subunit processome"/>
    <property type="evidence" value="ECO:0007669"/>
    <property type="project" value="EnsemblFungi"/>
</dbReference>
<proteinExistence type="inferred from homology"/>
<feature type="compositionally biased region" description="Basic residues" evidence="8">
    <location>
        <begin position="116"/>
        <end position="126"/>
    </location>
</feature>
<dbReference type="EMBL" id="HE616744">
    <property type="protein sequence ID" value="CCE90931.1"/>
    <property type="molecule type" value="Genomic_DNA"/>
</dbReference>
<dbReference type="PIRSF" id="PIRSF037708">
    <property type="entry name" value="rRNA_proc_FYV7"/>
    <property type="match status" value="1"/>
</dbReference>
<dbReference type="eggNOG" id="KOG4851">
    <property type="taxonomic scope" value="Eukaryota"/>
</dbReference>
<dbReference type="AlphaFoldDB" id="G8ZQY9"/>
<evidence type="ECO:0000256" key="8">
    <source>
        <dbReference type="SAM" id="MobiDB-lite"/>
    </source>
</evidence>
<evidence type="ECO:0000313" key="10">
    <source>
        <dbReference type="Proteomes" id="UP000005627"/>
    </source>
</evidence>
<dbReference type="STRING" id="1076872.G8ZQY9"/>